<dbReference type="OrthoDB" id="341658at2"/>
<dbReference type="STRING" id="1859457.BET10_00050"/>
<evidence type="ECO:0000313" key="2">
    <source>
        <dbReference type="EMBL" id="OHU87267.1"/>
    </source>
</evidence>
<gene>
    <name evidence="2" type="ORF">BET10_00050</name>
</gene>
<dbReference type="Pfam" id="PF02486">
    <property type="entry name" value="Rep_trans"/>
    <property type="match status" value="1"/>
</dbReference>
<organism evidence="2 3">
    <name type="scientific">Pseudoalteromonas amylolytica</name>
    <dbReference type="NCBI Taxonomy" id="1859457"/>
    <lineage>
        <taxon>Bacteria</taxon>
        <taxon>Pseudomonadati</taxon>
        <taxon>Pseudomonadota</taxon>
        <taxon>Gammaproteobacteria</taxon>
        <taxon>Alteromonadales</taxon>
        <taxon>Pseudoalteromonadaceae</taxon>
        <taxon>Pseudoalteromonas</taxon>
    </lineage>
</organism>
<feature type="domain" description="Replication initiation protein-like C-terminal" evidence="1">
    <location>
        <begin position="187"/>
        <end position="356"/>
    </location>
</feature>
<comment type="caution">
    <text evidence="2">The sequence shown here is derived from an EMBL/GenBank/DDBJ whole genome shotgun (WGS) entry which is preliminary data.</text>
</comment>
<reference evidence="2 3" key="1">
    <citation type="submission" date="2016-09" db="EMBL/GenBank/DDBJ databases">
        <title>Pseudoalteromonas amylolytica sp. nov., isolated from the surface seawater.</title>
        <authorList>
            <person name="Wu Y.-H."/>
            <person name="Cheng H."/>
            <person name="Jin X.-B."/>
            <person name="Wang C.-S."/>
            <person name="Xu X.-W."/>
        </authorList>
    </citation>
    <scope>NUCLEOTIDE SEQUENCE [LARGE SCALE GENOMIC DNA]</scope>
    <source>
        <strain evidence="2 3">JW1</strain>
    </source>
</reference>
<dbReference type="AlphaFoldDB" id="A0A1S1MPW9"/>
<sequence length="386" mass="43804">MEYQYSDLAKKLIDNRVARFKKHDENQVIIDHLSFSFKLADLRHCKRAGMTGTTSETQTIFPPMPDIKQNLNTAGMSSDDAIKQIEREKRRVQGLLGDFYVSTLRVFCRFALGFELSAPRDKGFHGYQNSMNLLTLEGNHVGFVGIGGQRETCYIQISGEGCKHLWSHTTPFVLHHWLSKVLSISFLSRIDLARDCYDDVFNCANAETRFFSRSFARKKGGPNPTMSPRHSVSVTGDYDVEMITVGKRTSPVFWRIYNKKLEQGINEESLVWYRNEVELKKWNVDCLLDPDSAFAGICEFAQEMIETIGVHTSSAARVSKPATDLASRVKWVRRMCGKALADILEITEGDMSTVLGLLVPDKHVVGKSLDIPNTYRQILTEQFRSL</sequence>
<evidence type="ECO:0000313" key="3">
    <source>
        <dbReference type="Proteomes" id="UP000179786"/>
    </source>
</evidence>
<name>A0A1S1MPW9_9GAMM</name>
<keyword evidence="3" id="KW-1185">Reference proteome</keyword>
<accession>A0A1S1MPW9</accession>
<protein>
    <recommendedName>
        <fullName evidence="1">Replication initiation protein-like C-terminal domain-containing protein</fullName>
    </recommendedName>
</protein>
<dbReference type="Proteomes" id="UP000179786">
    <property type="component" value="Unassembled WGS sequence"/>
</dbReference>
<dbReference type="InterPro" id="IPR003491">
    <property type="entry name" value="REP-like_C"/>
</dbReference>
<proteinExistence type="predicted"/>
<evidence type="ECO:0000259" key="1">
    <source>
        <dbReference type="Pfam" id="PF02486"/>
    </source>
</evidence>
<dbReference type="RefSeq" id="WP_070987459.1">
    <property type="nucleotide sequence ID" value="NZ_MKJU01000033.1"/>
</dbReference>
<dbReference type="EMBL" id="MKJU01000033">
    <property type="protein sequence ID" value="OHU87267.1"/>
    <property type="molecule type" value="Genomic_DNA"/>
</dbReference>